<protein>
    <recommendedName>
        <fullName evidence="1">GST N-terminal domain-containing protein</fullName>
    </recommendedName>
</protein>
<dbReference type="OrthoDB" id="4951845at2759"/>
<sequence>MSHDIILYDVELTTPNEIWSPNTCKTRFALNYKGIPYKTVWLKFPEIGKKIPEITKNEACRTVPIIIDVRNGNKVVHESWKIANYLEEAYPNTPSLFHGNIGAHFFIHEYCTKRLLPKIFKLNVFTVAEKAGEHQQWFVQTREKAFKTSLDKFVGDQSIHAKAITENLVALGRVLKHYPYLTGNQVGWADICLASYIIFLRVMRPDQFQALIVNDKKAGKEFVEWLKRMDKYMQLNPPAPAARI</sequence>
<dbReference type="SUPFAM" id="SSF47616">
    <property type="entry name" value="GST C-terminal domain-like"/>
    <property type="match status" value="1"/>
</dbReference>
<dbReference type="Proteomes" id="UP000646827">
    <property type="component" value="Unassembled WGS sequence"/>
</dbReference>
<dbReference type="Gene3D" id="3.40.30.10">
    <property type="entry name" value="Glutaredoxin"/>
    <property type="match status" value="1"/>
</dbReference>
<reference evidence="2 3" key="1">
    <citation type="submission" date="2020-12" db="EMBL/GenBank/DDBJ databases">
        <title>Metabolic potential, ecology and presence of endohyphal bacteria is reflected in genomic diversity of Mucoromycotina.</title>
        <authorList>
            <person name="Muszewska A."/>
            <person name="Okrasinska A."/>
            <person name="Steczkiewicz K."/>
            <person name="Drgas O."/>
            <person name="Orlowska M."/>
            <person name="Perlinska-Lenart U."/>
            <person name="Aleksandrzak-Piekarczyk T."/>
            <person name="Szatraj K."/>
            <person name="Zielenkiewicz U."/>
            <person name="Pilsyk S."/>
            <person name="Malc E."/>
            <person name="Mieczkowski P."/>
            <person name="Kruszewska J.S."/>
            <person name="Biernat P."/>
            <person name="Pawlowska J."/>
        </authorList>
    </citation>
    <scope>NUCLEOTIDE SEQUENCE [LARGE SCALE GENOMIC DNA]</scope>
    <source>
        <strain evidence="2 3">CBS 142.35</strain>
    </source>
</reference>
<dbReference type="PANTHER" id="PTHR42673">
    <property type="entry name" value="MALEYLACETOACETATE ISOMERASE"/>
    <property type="match status" value="1"/>
</dbReference>
<dbReference type="Gene3D" id="1.20.1050.10">
    <property type="match status" value="1"/>
</dbReference>
<name>A0A8H7VHD9_9FUNG</name>
<keyword evidence="3" id="KW-1185">Reference proteome</keyword>
<evidence type="ECO:0000259" key="1">
    <source>
        <dbReference type="PROSITE" id="PS50404"/>
    </source>
</evidence>
<accession>A0A8H7VHD9</accession>
<dbReference type="PANTHER" id="PTHR42673:SF4">
    <property type="entry name" value="MALEYLACETOACETATE ISOMERASE"/>
    <property type="match status" value="1"/>
</dbReference>
<dbReference type="InterPro" id="IPR004045">
    <property type="entry name" value="Glutathione_S-Trfase_N"/>
</dbReference>
<dbReference type="SUPFAM" id="SSF52833">
    <property type="entry name" value="Thioredoxin-like"/>
    <property type="match status" value="1"/>
</dbReference>
<dbReference type="InterPro" id="IPR054416">
    <property type="entry name" value="GST_UstS-like_C"/>
</dbReference>
<proteinExistence type="predicted"/>
<dbReference type="GO" id="GO:0006749">
    <property type="term" value="P:glutathione metabolic process"/>
    <property type="evidence" value="ECO:0007669"/>
    <property type="project" value="TreeGrafter"/>
</dbReference>
<evidence type="ECO:0000313" key="2">
    <source>
        <dbReference type="EMBL" id="KAG2223011.1"/>
    </source>
</evidence>
<dbReference type="AlphaFoldDB" id="A0A8H7VHD9"/>
<feature type="domain" description="GST N-terminal" evidence="1">
    <location>
        <begin position="10"/>
        <end position="94"/>
    </location>
</feature>
<dbReference type="InterPro" id="IPR036249">
    <property type="entry name" value="Thioredoxin-like_sf"/>
</dbReference>
<dbReference type="EMBL" id="JAEPRB010000070">
    <property type="protein sequence ID" value="KAG2223011.1"/>
    <property type="molecule type" value="Genomic_DNA"/>
</dbReference>
<dbReference type="Pfam" id="PF22041">
    <property type="entry name" value="GST_C_7"/>
    <property type="match status" value="1"/>
</dbReference>
<dbReference type="GO" id="GO:0016034">
    <property type="term" value="F:maleylacetoacetate isomerase activity"/>
    <property type="evidence" value="ECO:0007669"/>
    <property type="project" value="TreeGrafter"/>
</dbReference>
<dbReference type="Pfam" id="PF13417">
    <property type="entry name" value="GST_N_3"/>
    <property type="match status" value="1"/>
</dbReference>
<evidence type="ECO:0000313" key="3">
    <source>
        <dbReference type="Proteomes" id="UP000646827"/>
    </source>
</evidence>
<organism evidence="2 3">
    <name type="scientific">Circinella minor</name>
    <dbReference type="NCBI Taxonomy" id="1195481"/>
    <lineage>
        <taxon>Eukaryota</taxon>
        <taxon>Fungi</taxon>
        <taxon>Fungi incertae sedis</taxon>
        <taxon>Mucoromycota</taxon>
        <taxon>Mucoromycotina</taxon>
        <taxon>Mucoromycetes</taxon>
        <taxon>Mucorales</taxon>
        <taxon>Lichtheimiaceae</taxon>
        <taxon>Circinella</taxon>
    </lineage>
</organism>
<gene>
    <name evidence="2" type="ORF">INT45_012310</name>
</gene>
<comment type="caution">
    <text evidence="2">The sequence shown here is derived from an EMBL/GenBank/DDBJ whole genome shotgun (WGS) entry which is preliminary data.</text>
</comment>
<dbReference type="InterPro" id="IPR036282">
    <property type="entry name" value="Glutathione-S-Trfase_C_sf"/>
</dbReference>
<dbReference type="GO" id="GO:0004364">
    <property type="term" value="F:glutathione transferase activity"/>
    <property type="evidence" value="ECO:0007669"/>
    <property type="project" value="TreeGrafter"/>
</dbReference>
<dbReference type="GO" id="GO:0006559">
    <property type="term" value="P:L-phenylalanine catabolic process"/>
    <property type="evidence" value="ECO:0007669"/>
    <property type="project" value="TreeGrafter"/>
</dbReference>
<dbReference type="PROSITE" id="PS50404">
    <property type="entry name" value="GST_NTER"/>
    <property type="match status" value="1"/>
</dbReference>